<sequence>MPLHAQEPRLLALLAPIGDARPDDDRLRVPPIHGRPEDAHQRDAVLTQLAHRLLAGPRAAPGGQQRLQRRAVLRGQRREEAPDGFLRRARLRGRGRARERGHQRHTHARPSPLRAADRHRSVAVRREQLVVARGRELVIAVRARQGVAVAHAAVVVGGVQRVLGVTAAAAAAAAEAVADDLRAVPVVRLAAHPRAAAHVVLVAAAREVVAELGNLLVVAVLEAALVAVVLRVRVPVVVPAAAARVGAIAARVAAQHGVAAALLAHHRALQLHGGGVLRPQAHRAPKVHGLRGRRVTSGQLRVQRAVQRGEQLAVRVTQLRVRGALVREAIHRGHAAGRVHQAGERHPAQPHLQPVHTRLHLARGERDLAAALGEGAARLRRQRQPVLLRLGRLAPIRTTTAPQHPRRDRGTQRLAHIVAFPPARGLAPRETSVVPGTRDTLKAGRVTRG</sequence>
<protein>
    <submittedName>
        <fullName evidence="2">Uncharacterized protein</fullName>
    </submittedName>
</protein>
<reference evidence="2 3" key="1">
    <citation type="submission" date="2020-04" db="EMBL/GenBank/DDBJ databases">
        <title>Draft genome of Pyxidicoccus fallax type strain.</title>
        <authorList>
            <person name="Whitworth D.E."/>
        </authorList>
    </citation>
    <scope>NUCLEOTIDE SEQUENCE [LARGE SCALE GENOMIC DNA]</scope>
    <source>
        <strain evidence="2 3">DSM 14698</strain>
    </source>
</reference>
<comment type="caution">
    <text evidence="2">The sequence shown here is derived from an EMBL/GenBank/DDBJ whole genome shotgun (WGS) entry which is preliminary data.</text>
</comment>
<feature type="region of interest" description="Disordered" evidence="1">
    <location>
        <begin position="75"/>
        <end position="120"/>
    </location>
</feature>
<evidence type="ECO:0000313" key="2">
    <source>
        <dbReference type="EMBL" id="NMO13841.1"/>
    </source>
</evidence>
<dbReference type="AlphaFoldDB" id="A0A848LC26"/>
<feature type="compositionally biased region" description="Basic residues" evidence="1">
    <location>
        <begin position="87"/>
        <end position="108"/>
    </location>
</feature>
<gene>
    <name evidence="2" type="ORF">HG543_03050</name>
</gene>
<name>A0A848LC26_9BACT</name>
<evidence type="ECO:0000313" key="3">
    <source>
        <dbReference type="Proteomes" id="UP000518300"/>
    </source>
</evidence>
<dbReference type="EMBL" id="JABBJJ010000008">
    <property type="protein sequence ID" value="NMO13841.1"/>
    <property type="molecule type" value="Genomic_DNA"/>
</dbReference>
<keyword evidence="3" id="KW-1185">Reference proteome</keyword>
<dbReference type="Proteomes" id="UP000518300">
    <property type="component" value="Unassembled WGS sequence"/>
</dbReference>
<accession>A0A848LC26</accession>
<organism evidence="2 3">
    <name type="scientific">Pyxidicoccus fallax</name>
    <dbReference type="NCBI Taxonomy" id="394095"/>
    <lineage>
        <taxon>Bacteria</taxon>
        <taxon>Pseudomonadati</taxon>
        <taxon>Myxococcota</taxon>
        <taxon>Myxococcia</taxon>
        <taxon>Myxococcales</taxon>
        <taxon>Cystobacterineae</taxon>
        <taxon>Myxococcaceae</taxon>
        <taxon>Pyxidicoccus</taxon>
    </lineage>
</organism>
<evidence type="ECO:0000256" key="1">
    <source>
        <dbReference type="SAM" id="MobiDB-lite"/>
    </source>
</evidence>
<proteinExistence type="predicted"/>